<name>A0A6C0IMH0_9ZZZZ</name>
<accession>A0A6C0IMH0</accession>
<evidence type="ECO:0000313" key="1">
    <source>
        <dbReference type="EMBL" id="QHT93790.1"/>
    </source>
</evidence>
<reference evidence="1" key="1">
    <citation type="journal article" date="2020" name="Nature">
        <title>Giant virus diversity and host interactions through global metagenomics.</title>
        <authorList>
            <person name="Schulz F."/>
            <person name="Roux S."/>
            <person name="Paez-Espino D."/>
            <person name="Jungbluth S."/>
            <person name="Walsh D.A."/>
            <person name="Denef V.J."/>
            <person name="McMahon K.D."/>
            <person name="Konstantinidis K.T."/>
            <person name="Eloe-Fadrosh E.A."/>
            <person name="Kyrpides N.C."/>
            <person name="Woyke T."/>
        </authorList>
    </citation>
    <scope>NUCLEOTIDE SEQUENCE</scope>
    <source>
        <strain evidence="1">GVMAG-M-3300024258-14</strain>
    </source>
</reference>
<sequence>MFPKTHFYLQHNCKVEIILLLNMIIFIHLRQNAFLETFGNKKNALRISYFYTLITHIYSQQNSKIFSVTNH</sequence>
<protein>
    <submittedName>
        <fullName evidence="1">Uncharacterized protein</fullName>
    </submittedName>
</protein>
<organism evidence="1">
    <name type="scientific">viral metagenome</name>
    <dbReference type="NCBI Taxonomy" id="1070528"/>
    <lineage>
        <taxon>unclassified sequences</taxon>
        <taxon>metagenomes</taxon>
        <taxon>organismal metagenomes</taxon>
    </lineage>
</organism>
<proteinExistence type="predicted"/>
<dbReference type="EMBL" id="MN740210">
    <property type="protein sequence ID" value="QHT93790.1"/>
    <property type="molecule type" value="Genomic_DNA"/>
</dbReference>
<dbReference type="AlphaFoldDB" id="A0A6C0IMH0"/>